<proteinExistence type="predicted"/>
<reference evidence="2 3" key="1">
    <citation type="journal article" date="2011" name="J. Bacteriol.">
        <title>Genome sequence of Halorhabdus tiamatea, the first archaeon isolated from a deep-sea anoxic brine lake.</title>
        <authorList>
            <person name="Antunes A."/>
            <person name="Alam I."/>
            <person name="Bajic V.B."/>
            <person name="Stingl U."/>
        </authorList>
    </citation>
    <scope>NUCLEOTIDE SEQUENCE [LARGE SCALE GENOMIC DNA]</scope>
    <source>
        <strain evidence="2 3">SARL4B</strain>
    </source>
</reference>
<comment type="caution">
    <text evidence="2">The sequence shown here is derived from an EMBL/GenBank/DDBJ whole genome shotgun (WGS) entry which is preliminary data.</text>
</comment>
<dbReference type="AlphaFoldDB" id="U2E5K3"/>
<accession>U2E5K3</accession>
<dbReference type="EMBL" id="AFNT02000003">
    <property type="protein sequence ID" value="ERJ07478.1"/>
    <property type="molecule type" value="Genomic_DNA"/>
</dbReference>
<dbReference type="Proteomes" id="UP000003861">
    <property type="component" value="Unassembled WGS sequence"/>
</dbReference>
<evidence type="ECO:0000313" key="2">
    <source>
        <dbReference type="EMBL" id="ERJ07478.1"/>
    </source>
</evidence>
<evidence type="ECO:0000313" key="3">
    <source>
        <dbReference type="Proteomes" id="UP000003861"/>
    </source>
</evidence>
<feature type="region of interest" description="Disordered" evidence="1">
    <location>
        <begin position="94"/>
        <end position="116"/>
    </location>
</feature>
<organism evidence="2 3">
    <name type="scientific">Halorhabdus tiamatea SARL4B</name>
    <dbReference type="NCBI Taxonomy" id="1033806"/>
    <lineage>
        <taxon>Archaea</taxon>
        <taxon>Methanobacteriati</taxon>
        <taxon>Methanobacteriota</taxon>
        <taxon>Stenosarchaea group</taxon>
        <taxon>Halobacteria</taxon>
        <taxon>Halobacteriales</taxon>
        <taxon>Haloarculaceae</taxon>
        <taxon>Halorhabdus</taxon>
    </lineage>
</organism>
<protein>
    <submittedName>
        <fullName evidence="2">Uncharacterized protein</fullName>
    </submittedName>
</protein>
<evidence type="ECO:0000256" key="1">
    <source>
        <dbReference type="SAM" id="MobiDB-lite"/>
    </source>
</evidence>
<reference evidence="2 3" key="2">
    <citation type="journal article" date="2013" name="PLoS ONE">
        <title>INDIGO - INtegrated Data Warehouse of MIcrobial GenOmes with Examples from the Red Sea Extremophiles.</title>
        <authorList>
            <person name="Alam I."/>
            <person name="Antunes A."/>
            <person name="Kamau A.A."/>
            <person name="Ba Alawi W."/>
            <person name="Kalkatawi M."/>
            <person name="Stingl U."/>
            <person name="Bajic V.B."/>
        </authorList>
    </citation>
    <scope>NUCLEOTIDE SEQUENCE [LARGE SCALE GENOMIC DNA]</scope>
    <source>
        <strain evidence="2 3">SARL4B</strain>
    </source>
</reference>
<gene>
    <name evidence="2" type="ORF">HLRTI_000521</name>
</gene>
<name>U2E5K3_9EURY</name>
<sequence length="116" mass="12754">MSEEGQDPRLRLAIEASTLAIDRWGRDLELGVGEQQYSSFDEVVDEAIDTVIEEQVDAEDADVDGFDGFVVEGRALNRDLLKETVDMAVDVIEDSSEFDRHTPGPIVEPAQGGSEK</sequence>